<keyword evidence="2 7" id="KW-0547">Nucleotide-binding</keyword>
<gene>
    <name evidence="11" type="primary">LOC101498648</name>
</gene>
<reference evidence="10" key="1">
    <citation type="journal article" date="2013" name="Nat. Biotechnol.">
        <title>Draft genome sequence of chickpea (Cicer arietinum) provides a resource for trait improvement.</title>
        <authorList>
            <person name="Varshney R.K."/>
            <person name="Song C."/>
            <person name="Saxena R.K."/>
            <person name="Azam S."/>
            <person name="Yu S."/>
            <person name="Sharpe A.G."/>
            <person name="Cannon S."/>
            <person name="Baek J."/>
            <person name="Rosen B.D."/>
            <person name="Tar'an B."/>
            <person name="Millan T."/>
            <person name="Zhang X."/>
            <person name="Ramsay L.D."/>
            <person name="Iwata A."/>
            <person name="Wang Y."/>
            <person name="Nelson W."/>
            <person name="Farmer A.D."/>
            <person name="Gaur P.M."/>
            <person name="Soderlund C."/>
            <person name="Penmetsa R.V."/>
            <person name="Xu C."/>
            <person name="Bharti A.K."/>
            <person name="He W."/>
            <person name="Winter P."/>
            <person name="Zhao S."/>
            <person name="Hane J.K."/>
            <person name="Carrasquilla-Garcia N."/>
            <person name="Condie J.A."/>
            <person name="Upadhyaya H.D."/>
            <person name="Luo M.C."/>
            <person name="Thudi M."/>
            <person name="Gowda C.L."/>
            <person name="Singh N.P."/>
            <person name="Lichtenzveig J."/>
            <person name="Gali K.K."/>
            <person name="Rubio J."/>
            <person name="Nadarajan N."/>
            <person name="Dolezel J."/>
            <person name="Bansal K.C."/>
            <person name="Xu X."/>
            <person name="Edwards D."/>
            <person name="Zhang G."/>
            <person name="Kahl G."/>
            <person name="Gil J."/>
            <person name="Singh K.B."/>
            <person name="Datta S.K."/>
            <person name="Jackson S.A."/>
            <person name="Wang J."/>
            <person name="Cook D.R."/>
        </authorList>
    </citation>
    <scope>NUCLEOTIDE SEQUENCE [LARGE SCALE GENOMIC DNA]</scope>
    <source>
        <strain evidence="10">cv. CDC Frontier</strain>
    </source>
</reference>
<comment type="similarity">
    <text evidence="6">Belongs to the TRAFAC class myosin-kinesin ATPase superfamily. Kinesin family. KIN-12 subfamily.</text>
</comment>
<evidence type="ECO:0000313" key="11">
    <source>
        <dbReference type="RefSeq" id="XP_004506667.1"/>
    </source>
</evidence>
<feature type="coiled-coil region" evidence="8">
    <location>
        <begin position="850"/>
        <end position="905"/>
    </location>
</feature>
<proteinExistence type="inferred from homology"/>
<evidence type="ECO:0000256" key="8">
    <source>
        <dbReference type="SAM" id="Coils"/>
    </source>
</evidence>
<keyword evidence="3 7" id="KW-0067">ATP-binding</keyword>
<accession>A0A1S2YLW1</accession>
<protein>
    <submittedName>
        <fullName evidence="11">Kinesin-like protein KIN-12F isoform X1</fullName>
    </submittedName>
</protein>
<dbReference type="GO" id="GO:0008017">
    <property type="term" value="F:microtubule binding"/>
    <property type="evidence" value="ECO:0007669"/>
    <property type="project" value="InterPro"/>
</dbReference>
<dbReference type="Gene3D" id="3.40.850.10">
    <property type="entry name" value="Kinesin motor domain"/>
    <property type="match status" value="1"/>
</dbReference>
<dbReference type="GO" id="GO:0003777">
    <property type="term" value="F:microtubule motor activity"/>
    <property type="evidence" value="ECO:0007669"/>
    <property type="project" value="InterPro"/>
</dbReference>
<dbReference type="PROSITE" id="PS50067">
    <property type="entry name" value="KINESIN_MOTOR_2"/>
    <property type="match status" value="1"/>
</dbReference>
<dbReference type="SMART" id="SM00129">
    <property type="entry name" value="KISc"/>
    <property type="match status" value="1"/>
</dbReference>
<name>A0A1S2YLW1_CICAR</name>
<feature type="coiled-coil region" evidence="8">
    <location>
        <begin position="1016"/>
        <end position="1057"/>
    </location>
</feature>
<sequence length="1110" mass="125415">MNMRKKSNNNKLDNGFFGTFSSSSIKNLLPISSFRTKPISSNIENTPPTHPNIPIIHHQMQSQPKSPFSNNNPNIKVVVRIRPENINGNEEDCIVKKVSSDALCVGDKHFKFDEVFYANSNQEDIFQSVGVPLVKDTLAGYNTSILSYGQSGSGKTYTMWGLPSAIVEESSSHSHQGIVPRIFRMLFSELEKERLMSDQKQFSYKCRCSFLEVYNDQIGNLLNPNQKNLEMKDGSKNAPYIENLIEEYVTCYDDVAQILIKGLSSRKIGATTLNSNSSRSHIIFTFVIESLCKGTTKDFNSLKASRISLIDLAGLDRDSVDDGSSQCIWESNQVKKSLSQLGHLVDALTDKSQSGENEDTPHSNSCLTQLLQESLGGNAKLSVICSISPDSSSNDETLSTLRFGEQVRSIRNKPIINVLKEANDLSGKIRHLKEELIRAKSDDARSLVGSKNGCFQGHNVQESLNQLRVSLNRSLLLSNLDNNTDEIVKINEDDIRLLRRQIDELDSSCEGNPKDISVSEDCVQFYSVEENCGAETSIGEENSVGDSISVISCRESRILDGPQLSESPKFSNSQRKSVAFSSSYLGSKSNFDESSTFGNGILGKSFKQGERMRTSLQSSKVDYLAESLQRGLQIIDYHQQNSALNKSSTSFSFGRLTLTPCPEIDKVKPYDQTIQQKISNDEVTSTFLCASCHTDLTDKVPKHLENVMAKGDLRQKELENVCKEQAARIEQLNQLVEKLKGEKNMNSISVYGQCEEYNSLMNENKLLNRTFSNGHSPYFIEERCEIKEGQEELAQRDIFFDLTEKESLLQEIRSLRSKLQLHSDVPVKMSTDKLRSSLMSRSIHWQKSGVVSHDNRNEELENERQRWTEMESDWICLTDELRADLESYRQRAEKLETELKLEKKGTEEMDDALKRAVTGHARMVEHYTDLQEKYDDLVAKHEAIMEGIAEVKKAVTKASRKGQARFAKSLSAELSALRLERERESKLLKKENQSLKVQLRDTAEAVQAAGELLVRLREAEHAASVAEENFANVQQDNEELKMQVEKLNRKHKTEINTMKQYLTESKLPESALKPLYQEDSYTTHNNTTSSYAYDDQAWRAEFGAIYQEHY</sequence>
<dbReference type="PANTHER" id="PTHR37739">
    <property type="entry name" value="KINESIN-LIKE PROTEIN KIN-12D"/>
    <property type="match status" value="1"/>
</dbReference>
<reference evidence="11" key="2">
    <citation type="submission" date="2025-08" db="UniProtKB">
        <authorList>
            <consortium name="RefSeq"/>
        </authorList>
    </citation>
    <scope>IDENTIFICATION</scope>
    <source>
        <tissue evidence="11">Etiolated seedlings</tissue>
    </source>
</reference>
<dbReference type="InterPro" id="IPR036961">
    <property type="entry name" value="Kinesin_motor_dom_sf"/>
</dbReference>
<keyword evidence="10" id="KW-1185">Reference proteome</keyword>
<dbReference type="KEGG" id="cam:101498648"/>
<dbReference type="GO" id="GO:0007018">
    <property type="term" value="P:microtubule-based movement"/>
    <property type="evidence" value="ECO:0007669"/>
    <property type="project" value="InterPro"/>
</dbReference>
<dbReference type="GO" id="GO:0005524">
    <property type="term" value="F:ATP binding"/>
    <property type="evidence" value="ECO:0007669"/>
    <property type="project" value="UniProtKB-UniRule"/>
</dbReference>
<dbReference type="GeneID" id="101498648"/>
<keyword evidence="5 7" id="KW-0505">Motor protein</keyword>
<evidence type="ECO:0000256" key="2">
    <source>
        <dbReference type="ARBA" id="ARBA00022741"/>
    </source>
</evidence>
<dbReference type="AlphaFoldDB" id="A0A1S2YLW1"/>
<organism evidence="10 11">
    <name type="scientific">Cicer arietinum</name>
    <name type="common">Chickpea</name>
    <name type="synonym">Garbanzo</name>
    <dbReference type="NCBI Taxonomy" id="3827"/>
    <lineage>
        <taxon>Eukaryota</taxon>
        <taxon>Viridiplantae</taxon>
        <taxon>Streptophyta</taxon>
        <taxon>Embryophyta</taxon>
        <taxon>Tracheophyta</taxon>
        <taxon>Spermatophyta</taxon>
        <taxon>Magnoliopsida</taxon>
        <taxon>eudicotyledons</taxon>
        <taxon>Gunneridae</taxon>
        <taxon>Pentapetalae</taxon>
        <taxon>rosids</taxon>
        <taxon>fabids</taxon>
        <taxon>Fabales</taxon>
        <taxon>Fabaceae</taxon>
        <taxon>Papilionoideae</taxon>
        <taxon>50 kb inversion clade</taxon>
        <taxon>NPAAA clade</taxon>
        <taxon>Hologalegina</taxon>
        <taxon>IRL clade</taxon>
        <taxon>Cicereae</taxon>
        <taxon>Cicer</taxon>
    </lineage>
</organism>
<evidence type="ECO:0000256" key="7">
    <source>
        <dbReference type="PROSITE-ProRule" id="PRU00283"/>
    </source>
</evidence>
<dbReference type="eggNOG" id="KOG4280">
    <property type="taxonomic scope" value="Eukaryota"/>
</dbReference>
<feature type="coiled-coil region" evidence="8">
    <location>
        <begin position="715"/>
        <end position="742"/>
    </location>
</feature>
<dbReference type="STRING" id="3827.A0A1S2YLW1"/>
<keyword evidence="1" id="KW-0493">Microtubule</keyword>
<evidence type="ECO:0000256" key="4">
    <source>
        <dbReference type="ARBA" id="ARBA00023054"/>
    </source>
</evidence>
<dbReference type="OrthoDB" id="1907171at2759"/>
<dbReference type="InterPro" id="IPR027417">
    <property type="entry name" value="P-loop_NTPase"/>
</dbReference>
<dbReference type="InterPro" id="IPR044986">
    <property type="entry name" value="KIF15/KIN-12"/>
</dbReference>
<dbReference type="PaxDb" id="3827-XP_004506667.1"/>
<evidence type="ECO:0000256" key="6">
    <source>
        <dbReference type="ARBA" id="ARBA00034488"/>
    </source>
</evidence>
<dbReference type="RefSeq" id="XP_004506667.1">
    <property type="nucleotide sequence ID" value="XM_004506610.3"/>
</dbReference>
<evidence type="ECO:0000256" key="3">
    <source>
        <dbReference type="ARBA" id="ARBA00022840"/>
    </source>
</evidence>
<dbReference type="Pfam" id="PF00225">
    <property type="entry name" value="Kinesin"/>
    <property type="match status" value="1"/>
</dbReference>
<feature type="binding site" evidence="7">
    <location>
        <begin position="149"/>
        <end position="156"/>
    </location>
    <ligand>
        <name>ATP</name>
        <dbReference type="ChEBI" id="CHEBI:30616"/>
    </ligand>
</feature>
<dbReference type="SUPFAM" id="SSF52540">
    <property type="entry name" value="P-loop containing nucleoside triphosphate hydrolases"/>
    <property type="match status" value="1"/>
</dbReference>
<keyword evidence="4 8" id="KW-0175">Coiled coil</keyword>
<dbReference type="Proteomes" id="UP000087171">
    <property type="component" value="Chromosome Ca6"/>
</dbReference>
<evidence type="ECO:0000259" key="9">
    <source>
        <dbReference type="PROSITE" id="PS50067"/>
    </source>
</evidence>
<evidence type="ECO:0000256" key="1">
    <source>
        <dbReference type="ARBA" id="ARBA00022701"/>
    </source>
</evidence>
<dbReference type="InterPro" id="IPR001752">
    <property type="entry name" value="Kinesin_motor_dom"/>
</dbReference>
<dbReference type="PRINTS" id="PR00380">
    <property type="entry name" value="KINESINHEAVY"/>
</dbReference>
<dbReference type="GO" id="GO:0005874">
    <property type="term" value="C:microtubule"/>
    <property type="evidence" value="ECO:0007669"/>
    <property type="project" value="UniProtKB-KW"/>
</dbReference>
<evidence type="ECO:0000313" key="10">
    <source>
        <dbReference type="Proteomes" id="UP000087171"/>
    </source>
</evidence>
<feature type="coiled-coil region" evidence="8">
    <location>
        <begin position="415"/>
        <end position="442"/>
    </location>
</feature>
<feature type="domain" description="Kinesin motor" evidence="9">
    <location>
        <begin position="74"/>
        <end position="410"/>
    </location>
</feature>
<dbReference type="PANTHER" id="PTHR37739:SF16">
    <property type="entry name" value="KINESIN-LIKE PROTEIN"/>
    <property type="match status" value="1"/>
</dbReference>
<evidence type="ECO:0000256" key="5">
    <source>
        <dbReference type="ARBA" id="ARBA00023175"/>
    </source>
</evidence>